<proteinExistence type="predicted"/>
<evidence type="ECO:0000313" key="5">
    <source>
        <dbReference type="Proteomes" id="UP000297839"/>
    </source>
</evidence>
<dbReference type="GO" id="GO:0000160">
    <property type="term" value="P:phosphorelay signal transduction system"/>
    <property type="evidence" value="ECO:0007669"/>
    <property type="project" value="InterPro"/>
</dbReference>
<organism evidence="4 5">
    <name type="scientific">Ramlibacter humi</name>
    <dbReference type="NCBI Taxonomy" id="2530451"/>
    <lineage>
        <taxon>Bacteria</taxon>
        <taxon>Pseudomonadati</taxon>
        <taxon>Pseudomonadota</taxon>
        <taxon>Betaproteobacteria</taxon>
        <taxon>Burkholderiales</taxon>
        <taxon>Comamonadaceae</taxon>
        <taxon>Ramlibacter</taxon>
    </lineage>
</organism>
<keyword evidence="1 2" id="KW-0597">Phosphoprotein</keyword>
<evidence type="ECO:0000256" key="1">
    <source>
        <dbReference type="ARBA" id="ARBA00022553"/>
    </source>
</evidence>
<dbReference type="Pfam" id="PF00072">
    <property type="entry name" value="Response_reg"/>
    <property type="match status" value="1"/>
</dbReference>
<sequence length="140" mass="15874">MPLPKDDPDFPLRVVLVEDHAAYREQLTWRLEELPGVRIVHTTERRNDAVDWLQAHPDGWDLAVLDIFLAEGHGFQVLRACTDRAEHQHVVFLTSYTRDPARGQALALGADAVFSKLELDAFLAYVQQRREEAPAHAGQP</sequence>
<accession>A0A4Z0C9C8</accession>
<dbReference type="EMBL" id="SMLK01000001">
    <property type="protein sequence ID" value="TFZ07931.1"/>
    <property type="molecule type" value="Genomic_DNA"/>
</dbReference>
<dbReference type="PANTHER" id="PTHR44591:SF3">
    <property type="entry name" value="RESPONSE REGULATORY DOMAIN-CONTAINING PROTEIN"/>
    <property type="match status" value="1"/>
</dbReference>
<feature type="modified residue" description="4-aspartylphosphate" evidence="2">
    <location>
        <position position="66"/>
    </location>
</feature>
<dbReference type="InterPro" id="IPR001789">
    <property type="entry name" value="Sig_transdc_resp-reg_receiver"/>
</dbReference>
<keyword evidence="5" id="KW-1185">Reference proteome</keyword>
<reference evidence="4 5" key="1">
    <citation type="submission" date="2019-03" db="EMBL/GenBank/DDBJ databases">
        <title>Ramlibacter sp. 18x22-1, whole genome shotgun sequence.</title>
        <authorList>
            <person name="Zhang X."/>
            <person name="Feng G."/>
            <person name="Zhu H."/>
        </authorList>
    </citation>
    <scope>NUCLEOTIDE SEQUENCE [LARGE SCALE GENOMIC DNA]</scope>
    <source>
        <strain evidence="4 5">18x22-1</strain>
    </source>
</reference>
<dbReference type="InterPro" id="IPR011006">
    <property type="entry name" value="CheY-like_superfamily"/>
</dbReference>
<dbReference type="Gene3D" id="3.40.50.2300">
    <property type="match status" value="1"/>
</dbReference>
<dbReference type="Proteomes" id="UP000297839">
    <property type="component" value="Unassembled WGS sequence"/>
</dbReference>
<dbReference type="InterPro" id="IPR050595">
    <property type="entry name" value="Bact_response_regulator"/>
</dbReference>
<dbReference type="PROSITE" id="PS50110">
    <property type="entry name" value="RESPONSE_REGULATORY"/>
    <property type="match status" value="1"/>
</dbReference>
<dbReference type="RefSeq" id="WP_135247869.1">
    <property type="nucleotide sequence ID" value="NZ_SMLK01000001.1"/>
</dbReference>
<protein>
    <submittedName>
        <fullName evidence="4">Response regulator</fullName>
    </submittedName>
</protein>
<dbReference type="AlphaFoldDB" id="A0A4Z0C9C8"/>
<name>A0A4Z0C9C8_9BURK</name>
<gene>
    <name evidence="4" type="ORF">EZ216_01840</name>
</gene>
<dbReference type="SUPFAM" id="SSF52172">
    <property type="entry name" value="CheY-like"/>
    <property type="match status" value="1"/>
</dbReference>
<evidence type="ECO:0000259" key="3">
    <source>
        <dbReference type="PROSITE" id="PS50110"/>
    </source>
</evidence>
<feature type="domain" description="Response regulatory" evidence="3">
    <location>
        <begin position="13"/>
        <end position="131"/>
    </location>
</feature>
<dbReference type="SMART" id="SM00448">
    <property type="entry name" value="REC"/>
    <property type="match status" value="1"/>
</dbReference>
<evidence type="ECO:0000256" key="2">
    <source>
        <dbReference type="PROSITE-ProRule" id="PRU00169"/>
    </source>
</evidence>
<comment type="caution">
    <text evidence="4">The sequence shown here is derived from an EMBL/GenBank/DDBJ whole genome shotgun (WGS) entry which is preliminary data.</text>
</comment>
<dbReference type="PANTHER" id="PTHR44591">
    <property type="entry name" value="STRESS RESPONSE REGULATOR PROTEIN 1"/>
    <property type="match status" value="1"/>
</dbReference>
<dbReference type="OrthoDB" id="9149242at2"/>
<evidence type="ECO:0000313" key="4">
    <source>
        <dbReference type="EMBL" id="TFZ07931.1"/>
    </source>
</evidence>